<protein>
    <submittedName>
        <fullName evidence="2">Uncharacterized protein</fullName>
    </submittedName>
</protein>
<accession>A0A4S8M0A2</accession>
<evidence type="ECO:0000313" key="3">
    <source>
        <dbReference type="Proteomes" id="UP000297245"/>
    </source>
</evidence>
<feature type="compositionally biased region" description="Basic and acidic residues" evidence="1">
    <location>
        <begin position="626"/>
        <end position="644"/>
    </location>
</feature>
<feature type="compositionally biased region" description="Basic and acidic residues" evidence="1">
    <location>
        <begin position="545"/>
        <end position="559"/>
    </location>
</feature>
<dbReference type="EMBL" id="ML179211">
    <property type="protein sequence ID" value="THU94993.1"/>
    <property type="molecule type" value="Genomic_DNA"/>
</dbReference>
<feature type="compositionally biased region" description="Polar residues" evidence="1">
    <location>
        <begin position="563"/>
        <end position="579"/>
    </location>
</feature>
<sequence length="705" mass="77617">MPGPVFNDKQLNVLQHEFLPAYTACSTNTSKNSYLKSIIEPILDHAEFKNKLNPNLKTEAQWKDSIKNWFTNKRDKEVRHKLKKLAGGSTTDADTNINATSLSNGSGRVHDKVACIKTMRNFVRLVQIIRNGRIDDGEAVFRSSNRDRIKAHAKNIEGETEEAKFKKASKELWAAQNDSAKALFEEQAKASWDITRNQNEFLTGVVALMDSLCQYGHLGKMELLLSYNLVQEGVLVSGSFSAHSDPDIIPDFENEYPEAFQQFEQAWTEYGKRHCPVPASNASTTALEIPIDSDSRPCFPSIDLENISLQTVRELLGAYLGALWTFSGYSGPPLYDQLEKLPETYIDTSLYKPPVLRDPLDKSFKTAAVLETAQWFLDHSTLSSPKPFEFINQAAKIITTPQTPIIPPTHSSNVSETPTQTIATTQTPISPPARSSNVSKTATQTITTVEKPISPPACSSNLSKTPDQTIVTDQTPVNPPTQSSDVSENLTNTVMTARTLVDPPTDVSKTPTQTIMTVQTPVNPPTSSSDLSKTPAQPADEFDAESSHSDALIRTDSSIDRVSPTSEGEQSFINPSEKNCYTPPSPTQPAPVSAPAETPEEPADSVTPESKLPKARRQVTATKKGKSSDEPSGVRRSVRERNPTTKELITLQEKKRKEREEEGELAEGSEDVGHRGKRAKTTATRTTGTNSKPKPKPKPKTKTRC</sequence>
<feature type="compositionally biased region" description="Basic residues" evidence="1">
    <location>
        <begin position="693"/>
        <end position="705"/>
    </location>
</feature>
<evidence type="ECO:0000313" key="2">
    <source>
        <dbReference type="EMBL" id="THU94993.1"/>
    </source>
</evidence>
<dbReference type="OrthoDB" id="3063186at2759"/>
<dbReference type="Proteomes" id="UP000297245">
    <property type="component" value="Unassembled WGS sequence"/>
</dbReference>
<gene>
    <name evidence="2" type="ORF">K435DRAFT_860002</name>
</gene>
<proteinExistence type="predicted"/>
<reference evidence="2 3" key="1">
    <citation type="journal article" date="2019" name="Nat. Ecol. Evol.">
        <title>Megaphylogeny resolves global patterns of mushroom evolution.</title>
        <authorList>
            <person name="Varga T."/>
            <person name="Krizsan K."/>
            <person name="Foldi C."/>
            <person name="Dima B."/>
            <person name="Sanchez-Garcia M."/>
            <person name="Sanchez-Ramirez S."/>
            <person name="Szollosi G.J."/>
            <person name="Szarkandi J.G."/>
            <person name="Papp V."/>
            <person name="Albert L."/>
            <person name="Andreopoulos W."/>
            <person name="Angelini C."/>
            <person name="Antonin V."/>
            <person name="Barry K.W."/>
            <person name="Bougher N.L."/>
            <person name="Buchanan P."/>
            <person name="Buyck B."/>
            <person name="Bense V."/>
            <person name="Catcheside P."/>
            <person name="Chovatia M."/>
            <person name="Cooper J."/>
            <person name="Damon W."/>
            <person name="Desjardin D."/>
            <person name="Finy P."/>
            <person name="Geml J."/>
            <person name="Haridas S."/>
            <person name="Hughes K."/>
            <person name="Justo A."/>
            <person name="Karasinski D."/>
            <person name="Kautmanova I."/>
            <person name="Kiss B."/>
            <person name="Kocsube S."/>
            <person name="Kotiranta H."/>
            <person name="LaButti K.M."/>
            <person name="Lechner B.E."/>
            <person name="Liimatainen K."/>
            <person name="Lipzen A."/>
            <person name="Lukacs Z."/>
            <person name="Mihaltcheva S."/>
            <person name="Morgado L.N."/>
            <person name="Niskanen T."/>
            <person name="Noordeloos M.E."/>
            <person name="Ohm R.A."/>
            <person name="Ortiz-Santana B."/>
            <person name="Ovrebo C."/>
            <person name="Racz N."/>
            <person name="Riley R."/>
            <person name="Savchenko A."/>
            <person name="Shiryaev A."/>
            <person name="Soop K."/>
            <person name="Spirin V."/>
            <person name="Szebenyi C."/>
            <person name="Tomsovsky M."/>
            <person name="Tulloss R.E."/>
            <person name="Uehling J."/>
            <person name="Grigoriev I.V."/>
            <person name="Vagvolgyi C."/>
            <person name="Papp T."/>
            <person name="Martin F.M."/>
            <person name="Miettinen O."/>
            <person name="Hibbett D.S."/>
            <person name="Nagy L.G."/>
        </authorList>
    </citation>
    <scope>NUCLEOTIDE SEQUENCE [LARGE SCALE GENOMIC DNA]</scope>
    <source>
        <strain evidence="2 3">CBS 962.96</strain>
    </source>
</reference>
<name>A0A4S8M0A2_DENBC</name>
<keyword evidence="3" id="KW-1185">Reference proteome</keyword>
<feature type="compositionally biased region" description="Polar residues" evidence="1">
    <location>
        <begin position="507"/>
        <end position="535"/>
    </location>
</feature>
<organism evidence="2 3">
    <name type="scientific">Dendrothele bispora (strain CBS 962.96)</name>
    <dbReference type="NCBI Taxonomy" id="1314807"/>
    <lineage>
        <taxon>Eukaryota</taxon>
        <taxon>Fungi</taxon>
        <taxon>Dikarya</taxon>
        <taxon>Basidiomycota</taxon>
        <taxon>Agaricomycotina</taxon>
        <taxon>Agaricomycetes</taxon>
        <taxon>Agaricomycetidae</taxon>
        <taxon>Agaricales</taxon>
        <taxon>Agaricales incertae sedis</taxon>
        <taxon>Dendrothele</taxon>
    </lineage>
</organism>
<dbReference type="AlphaFoldDB" id="A0A4S8M0A2"/>
<evidence type="ECO:0000256" key="1">
    <source>
        <dbReference type="SAM" id="MobiDB-lite"/>
    </source>
</evidence>
<feature type="compositionally biased region" description="Acidic residues" evidence="1">
    <location>
        <begin position="661"/>
        <end position="670"/>
    </location>
</feature>
<feature type="region of interest" description="Disordered" evidence="1">
    <location>
        <begin position="451"/>
        <end position="705"/>
    </location>
</feature>
<feature type="compositionally biased region" description="Polar residues" evidence="1">
    <location>
        <begin position="457"/>
        <end position="496"/>
    </location>
</feature>